<dbReference type="SMART" id="SM00060">
    <property type="entry name" value="FN3"/>
    <property type="match status" value="2"/>
</dbReference>
<dbReference type="EMBL" id="CP039393">
    <property type="protein sequence ID" value="QCD34682.1"/>
    <property type="molecule type" value="Genomic_DNA"/>
</dbReference>
<feature type="chain" id="PRO_5020245672" description="Fibronectin type-III domain-containing protein" evidence="1">
    <location>
        <begin position="21"/>
        <end position="453"/>
    </location>
</feature>
<organism evidence="3 4">
    <name type="scientific">Muribaculum gordoncarteri</name>
    <dbReference type="NCBI Taxonomy" id="2530390"/>
    <lineage>
        <taxon>Bacteria</taxon>
        <taxon>Pseudomonadati</taxon>
        <taxon>Bacteroidota</taxon>
        <taxon>Bacteroidia</taxon>
        <taxon>Bacteroidales</taxon>
        <taxon>Muribaculaceae</taxon>
        <taxon>Muribaculum</taxon>
    </lineage>
</organism>
<evidence type="ECO:0000256" key="1">
    <source>
        <dbReference type="SAM" id="SignalP"/>
    </source>
</evidence>
<dbReference type="RefSeq" id="WP_136409652.1">
    <property type="nucleotide sequence ID" value="NZ_CP039393.1"/>
</dbReference>
<feature type="signal peptide" evidence="1">
    <location>
        <begin position="1"/>
        <end position="20"/>
    </location>
</feature>
<protein>
    <recommendedName>
        <fullName evidence="2">Fibronectin type-III domain-containing protein</fullName>
    </recommendedName>
</protein>
<dbReference type="OrthoDB" id="1121506at2"/>
<proteinExistence type="predicted"/>
<accession>A0A4P7VBM7</accession>
<feature type="domain" description="Fibronectin type-III" evidence="2">
    <location>
        <begin position="32"/>
        <end position="120"/>
    </location>
</feature>
<dbReference type="KEGG" id="mgod:E7746_01730"/>
<dbReference type="InterPro" id="IPR013783">
    <property type="entry name" value="Ig-like_fold"/>
</dbReference>
<evidence type="ECO:0000313" key="3">
    <source>
        <dbReference type="EMBL" id="QCD34682.1"/>
    </source>
</evidence>
<dbReference type="AlphaFoldDB" id="A0A4P7VBM7"/>
<dbReference type="CDD" id="cd00063">
    <property type="entry name" value="FN3"/>
    <property type="match status" value="1"/>
</dbReference>
<dbReference type="InterPro" id="IPR003961">
    <property type="entry name" value="FN3_dom"/>
</dbReference>
<reference evidence="3 4" key="1">
    <citation type="submission" date="2019-02" db="EMBL/GenBank/DDBJ databases">
        <title>Isolation and identification of novel species under the genus Muribaculum.</title>
        <authorList>
            <person name="Miyake S."/>
            <person name="Ding Y."/>
            <person name="Low A."/>
            <person name="Soh M."/>
            <person name="Seedorf H."/>
        </authorList>
    </citation>
    <scope>NUCLEOTIDE SEQUENCE [LARGE SCALE GENOMIC DNA]</scope>
    <source>
        <strain evidence="3 4">TLL-A4</strain>
    </source>
</reference>
<dbReference type="PROSITE" id="PS51257">
    <property type="entry name" value="PROKAR_LIPOPROTEIN"/>
    <property type="match status" value="1"/>
</dbReference>
<gene>
    <name evidence="3" type="ORF">E7746_01730</name>
</gene>
<keyword evidence="4" id="KW-1185">Reference proteome</keyword>
<sequence length="453" mass="49336">MKNIKIIAFALFGLLSSGLAACSDDDYKAPLEAAKPVHDGATYNSLTFHWDKVPGAVQYGYQLTGPGDVEVVTDVTNLTEVSITGLEPATTYKLSVWAYAFFESDNTTSVATLEATTAPIIKLSTPVLTVTNEGRAIVVTWDADENAKEYAYSCMIGNILYDEGTVTSPSVTFRNLPKGDYSVSVTAVTDEGGYESSAPGVATFAVTRSELWRVKGTYEAASGSSWDATLVAYDDNSYVLLAWYGVEGYNLEFAIDENDADGPMILTGDYSYDSSTGYYYVPVDDQNGVYVYPWSGYSNLSGDAVAGELTLSVYSSDYGTDVFVWGLSIDSLVGEYDYVTEGNDMYLSNPDSDWNSFSYSGTVNVEKVGDDSLSFDGLFWSGYPIVGKVDLDNRTITFEPQSWGTYVFASEIDSNQAVVATIGDDMSVTIAGWSAWYDGYPYIYDSRSVYTKQ</sequence>
<evidence type="ECO:0000313" key="4">
    <source>
        <dbReference type="Proteomes" id="UP000297031"/>
    </source>
</evidence>
<name>A0A4P7VBM7_9BACT</name>
<dbReference type="PROSITE" id="PS50853">
    <property type="entry name" value="FN3"/>
    <property type="match status" value="1"/>
</dbReference>
<dbReference type="Proteomes" id="UP000297031">
    <property type="component" value="Chromosome"/>
</dbReference>
<dbReference type="InterPro" id="IPR036116">
    <property type="entry name" value="FN3_sf"/>
</dbReference>
<evidence type="ECO:0000259" key="2">
    <source>
        <dbReference type="PROSITE" id="PS50853"/>
    </source>
</evidence>
<dbReference type="Gene3D" id="2.60.40.10">
    <property type="entry name" value="Immunoglobulins"/>
    <property type="match status" value="1"/>
</dbReference>
<keyword evidence="1" id="KW-0732">Signal</keyword>
<dbReference type="SUPFAM" id="SSF49265">
    <property type="entry name" value="Fibronectin type III"/>
    <property type="match status" value="1"/>
</dbReference>